<comment type="similarity">
    <text evidence="1">Belongs to the DEFL family.</text>
</comment>
<feature type="chain" id="PRO_5035950051" evidence="5">
    <location>
        <begin position="35"/>
        <end position="87"/>
    </location>
</feature>
<keyword evidence="7" id="KW-1185">Reference proteome</keyword>
<accession>A0A8R7QSA3</accession>
<protein>
    <submittedName>
        <fullName evidence="6">Uncharacterized protein</fullName>
    </submittedName>
</protein>
<evidence type="ECO:0000256" key="2">
    <source>
        <dbReference type="ARBA" id="ARBA00022529"/>
    </source>
</evidence>
<keyword evidence="3" id="KW-0295">Fungicide</keyword>
<evidence type="ECO:0000256" key="1">
    <source>
        <dbReference type="ARBA" id="ARBA00006722"/>
    </source>
</evidence>
<dbReference type="Proteomes" id="UP000015106">
    <property type="component" value="Chromosome 6"/>
</dbReference>
<dbReference type="AlphaFoldDB" id="A0A8R7QSA3"/>
<organism evidence="6 7">
    <name type="scientific">Triticum urartu</name>
    <name type="common">Red wild einkorn</name>
    <name type="synonym">Crithodium urartu</name>
    <dbReference type="NCBI Taxonomy" id="4572"/>
    <lineage>
        <taxon>Eukaryota</taxon>
        <taxon>Viridiplantae</taxon>
        <taxon>Streptophyta</taxon>
        <taxon>Embryophyta</taxon>
        <taxon>Tracheophyta</taxon>
        <taxon>Spermatophyta</taxon>
        <taxon>Magnoliopsida</taxon>
        <taxon>Liliopsida</taxon>
        <taxon>Poales</taxon>
        <taxon>Poaceae</taxon>
        <taxon>BOP clade</taxon>
        <taxon>Pooideae</taxon>
        <taxon>Triticodae</taxon>
        <taxon>Triticeae</taxon>
        <taxon>Triticinae</taxon>
        <taxon>Triticum</taxon>
    </lineage>
</organism>
<sequence>MALIKRNTRMVMYNIAVALLVIVFMFSTLPSCQAIQRRSCRDLAGCTHESCQSDCLERGFRPPYQLECETNQHHLQCCCRQFGSILK</sequence>
<evidence type="ECO:0000256" key="5">
    <source>
        <dbReference type="SAM" id="SignalP"/>
    </source>
</evidence>
<proteinExistence type="inferred from homology"/>
<keyword evidence="5" id="KW-0732">Signal</keyword>
<dbReference type="Pfam" id="PF25052">
    <property type="entry name" value="AtDEF-like"/>
    <property type="match status" value="1"/>
</dbReference>
<keyword evidence="4" id="KW-0611">Plant defense</keyword>
<reference evidence="7" key="1">
    <citation type="journal article" date="2013" name="Nature">
        <title>Draft genome of the wheat A-genome progenitor Triticum urartu.</title>
        <authorList>
            <person name="Ling H.Q."/>
            <person name="Zhao S."/>
            <person name="Liu D."/>
            <person name="Wang J."/>
            <person name="Sun H."/>
            <person name="Zhang C."/>
            <person name="Fan H."/>
            <person name="Li D."/>
            <person name="Dong L."/>
            <person name="Tao Y."/>
            <person name="Gao C."/>
            <person name="Wu H."/>
            <person name="Li Y."/>
            <person name="Cui Y."/>
            <person name="Guo X."/>
            <person name="Zheng S."/>
            <person name="Wang B."/>
            <person name="Yu K."/>
            <person name="Liang Q."/>
            <person name="Yang W."/>
            <person name="Lou X."/>
            <person name="Chen J."/>
            <person name="Feng M."/>
            <person name="Jian J."/>
            <person name="Zhang X."/>
            <person name="Luo G."/>
            <person name="Jiang Y."/>
            <person name="Liu J."/>
            <person name="Wang Z."/>
            <person name="Sha Y."/>
            <person name="Zhang B."/>
            <person name="Wu H."/>
            <person name="Tang D."/>
            <person name="Shen Q."/>
            <person name="Xue P."/>
            <person name="Zou S."/>
            <person name="Wang X."/>
            <person name="Liu X."/>
            <person name="Wang F."/>
            <person name="Yang Y."/>
            <person name="An X."/>
            <person name="Dong Z."/>
            <person name="Zhang K."/>
            <person name="Zhang X."/>
            <person name="Luo M.C."/>
            <person name="Dvorak J."/>
            <person name="Tong Y."/>
            <person name="Wang J."/>
            <person name="Yang H."/>
            <person name="Li Z."/>
            <person name="Wang D."/>
            <person name="Zhang A."/>
            <person name="Wang J."/>
        </authorList>
    </citation>
    <scope>NUCLEOTIDE SEQUENCE</scope>
    <source>
        <strain evidence="7">cv. G1812</strain>
    </source>
</reference>
<dbReference type="EnsemblPlants" id="TuG1812G0600003637.01.T01">
    <property type="protein sequence ID" value="TuG1812G0600003637.01.T01"/>
    <property type="gene ID" value="TuG1812G0600003637.01"/>
</dbReference>
<feature type="signal peptide" evidence="5">
    <location>
        <begin position="1"/>
        <end position="34"/>
    </location>
</feature>
<dbReference type="Gramene" id="TuG1812G0600003637.01.T01">
    <property type="protein sequence ID" value="TuG1812G0600003637.01.T01"/>
    <property type="gene ID" value="TuG1812G0600003637.01"/>
</dbReference>
<reference evidence="6" key="3">
    <citation type="submission" date="2022-06" db="UniProtKB">
        <authorList>
            <consortium name="EnsemblPlants"/>
        </authorList>
    </citation>
    <scope>IDENTIFICATION</scope>
</reference>
<evidence type="ECO:0000313" key="6">
    <source>
        <dbReference type="EnsemblPlants" id="TuG1812G0600003637.01.T01"/>
    </source>
</evidence>
<name>A0A8R7QSA3_TRIUA</name>
<reference evidence="6" key="2">
    <citation type="submission" date="2018-03" db="EMBL/GenBank/DDBJ databases">
        <title>The Triticum urartu genome reveals the dynamic nature of wheat genome evolution.</title>
        <authorList>
            <person name="Ling H."/>
            <person name="Ma B."/>
            <person name="Shi X."/>
            <person name="Liu H."/>
            <person name="Dong L."/>
            <person name="Sun H."/>
            <person name="Cao Y."/>
            <person name="Gao Q."/>
            <person name="Zheng S."/>
            <person name="Li Y."/>
            <person name="Yu Y."/>
            <person name="Du H."/>
            <person name="Qi M."/>
            <person name="Li Y."/>
            <person name="Yu H."/>
            <person name="Cui Y."/>
            <person name="Wang N."/>
            <person name="Chen C."/>
            <person name="Wu H."/>
            <person name="Zhao Y."/>
            <person name="Zhang J."/>
            <person name="Li Y."/>
            <person name="Zhou W."/>
            <person name="Zhang B."/>
            <person name="Hu W."/>
            <person name="Eijk M."/>
            <person name="Tang J."/>
            <person name="Witsenboer H."/>
            <person name="Zhao S."/>
            <person name="Li Z."/>
            <person name="Zhang A."/>
            <person name="Wang D."/>
            <person name="Liang C."/>
        </authorList>
    </citation>
    <scope>NUCLEOTIDE SEQUENCE [LARGE SCALE GENOMIC DNA]</scope>
    <source>
        <strain evidence="6">cv. G1812</strain>
    </source>
</reference>
<dbReference type="InterPro" id="IPR010851">
    <property type="entry name" value="DEFL"/>
</dbReference>
<keyword evidence="2" id="KW-0929">Antimicrobial</keyword>
<evidence type="ECO:0000313" key="7">
    <source>
        <dbReference type="Proteomes" id="UP000015106"/>
    </source>
</evidence>
<evidence type="ECO:0000256" key="4">
    <source>
        <dbReference type="ARBA" id="ARBA00022821"/>
    </source>
</evidence>
<evidence type="ECO:0000256" key="3">
    <source>
        <dbReference type="ARBA" id="ARBA00022577"/>
    </source>
</evidence>